<dbReference type="OrthoDB" id="419709at2759"/>
<evidence type="ECO:0008006" key="7">
    <source>
        <dbReference type="Google" id="ProtNLM"/>
    </source>
</evidence>
<gene>
    <name evidence="2" type="ORF">GPM918_LOCUS3958</name>
    <name evidence="3" type="ORF">OVA965_LOCUS19709</name>
    <name evidence="4" type="ORF">SRO942_LOCUS3958</name>
    <name evidence="5" type="ORF">TMI583_LOCUS19843</name>
</gene>
<comment type="caution">
    <text evidence="2">The sequence shown here is derived from an EMBL/GenBank/DDBJ whole genome shotgun (WGS) entry which is preliminary data.</text>
</comment>
<keyword evidence="1" id="KW-0812">Transmembrane</keyword>
<keyword evidence="1" id="KW-0472">Membrane</keyword>
<dbReference type="EMBL" id="CAJNOK010010231">
    <property type="protein sequence ID" value="CAF1109785.1"/>
    <property type="molecule type" value="Genomic_DNA"/>
</dbReference>
<evidence type="ECO:0000313" key="4">
    <source>
        <dbReference type="EMBL" id="CAF3595184.1"/>
    </source>
</evidence>
<dbReference type="Proteomes" id="UP000682733">
    <property type="component" value="Unassembled WGS sequence"/>
</dbReference>
<keyword evidence="1" id="KW-1133">Transmembrane helix</keyword>
<organism evidence="2 6">
    <name type="scientific">Didymodactylos carnosus</name>
    <dbReference type="NCBI Taxonomy" id="1234261"/>
    <lineage>
        <taxon>Eukaryota</taxon>
        <taxon>Metazoa</taxon>
        <taxon>Spiralia</taxon>
        <taxon>Gnathifera</taxon>
        <taxon>Rotifera</taxon>
        <taxon>Eurotatoria</taxon>
        <taxon>Bdelloidea</taxon>
        <taxon>Philodinida</taxon>
        <taxon>Philodinidae</taxon>
        <taxon>Didymodactylos</taxon>
    </lineage>
</organism>
<dbReference type="Proteomes" id="UP000677228">
    <property type="component" value="Unassembled WGS sequence"/>
</dbReference>
<dbReference type="Proteomes" id="UP000663829">
    <property type="component" value="Unassembled WGS sequence"/>
</dbReference>
<keyword evidence="6" id="KW-1185">Reference proteome</keyword>
<dbReference type="EMBL" id="CAJOBC010000511">
    <property type="protein sequence ID" value="CAF3595184.1"/>
    <property type="molecule type" value="Genomic_DNA"/>
</dbReference>
<dbReference type="EMBL" id="CAJNOQ010000511">
    <property type="protein sequence ID" value="CAF0809617.1"/>
    <property type="molecule type" value="Genomic_DNA"/>
</dbReference>
<dbReference type="AlphaFoldDB" id="A0A813T6K6"/>
<reference evidence="2" key="1">
    <citation type="submission" date="2021-02" db="EMBL/GenBank/DDBJ databases">
        <authorList>
            <person name="Nowell W R."/>
        </authorList>
    </citation>
    <scope>NUCLEOTIDE SEQUENCE</scope>
</reference>
<sequence length="411" mass="49180">MRFRKRSFSVKLLCLSIYFILFLILIRIIIYSYQRPSKTSKPVVIWSNDYHISPIRDLKYLLTPNFRVQFIDKSLSSYCSQTHTCRHNLKFFTPENGMDPPVDIRQQFLQHYKYDTEMSRVNAFICFHPSAMCEVFMPFNKSLIIIATTRYELGRHESHRWHEWNKNLKIIAQNTTNVIAANNLYDAEYIRYFTGLNITVLPSLCDYTSMVYHPTSKNILIAPIHNEQFFTLFSLSLNDSLKRLHSSIEIVPVRTLYKNKYQYFQLIRHPAIIHIPYQVSTMSLFEQYRMQIPLFFPTIDLLTEWHLKYRIVSERTWDNPARKMSRIKGVLKNVPDPNNEFDGEAVRYWLKYADFYQWPNIIYFNSTDDLIWKLSNTNLTHVSLQMKSYNRQVKEEVLQKWKVILDRIKGN</sequence>
<evidence type="ECO:0000256" key="1">
    <source>
        <dbReference type="SAM" id="Phobius"/>
    </source>
</evidence>
<protein>
    <recommendedName>
        <fullName evidence="7">Glycosyltransferase</fullName>
    </recommendedName>
</protein>
<evidence type="ECO:0000313" key="3">
    <source>
        <dbReference type="EMBL" id="CAF1109785.1"/>
    </source>
</evidence>
<proteinExistence type="predicted"/>
<evidence type="ECO:0000313" key="6">
    <source>
        <dbReference type="Proteomes" id="UP000663829"/>
    </source>
</evidence>
<accession>A0A813T6K6</accession>
<name>A0A813T6K6_9BILA</name>
<evidence type="ECO:0000313" key="5">
    <source>
        <dbReference type="EMBL" id="CAF3876410.1"/>
    </source>
</evidence>
<evidence type="ECO:0000313" key="2">
    <source>
        <dbReference type="EMBL" id="CAF0809617.1"/>
    </source>
</evidence>
<dbReference type="EMBL" id="CAJOBA010012772">
    <property type="protein sequence ID" value="CAF3876410.1"/>
    <property type="molecule type" value="Genomic_DNA"/>
</dbReference>
<dbReference type="Proteomes" id="UP000681722">
    <property type="component" value="Unassembled WGS sequence"/>
</dbReference>
<feature type="transmembrane region" description="Helical" evidence="1">
    <location>
        <begin position="12"/>
        <end position="33"/>
    </location>
</feature>